<gene>
    <name evidence="2" type="ORF">GUITHDRAFT_101878</name>
</gene>
<dbReference type="eggNOG" id="KOG0615">
    <property type="taxonomic scope" value="Eukaryota"/>
</dbReference>
<dbReference type="STRING" id="905079.L1JWJ0"/>
<sequence>MVEVVHRDLKPENILLTDNSADCILKVSRPPSAPSELQQISDFGLAKALAKGRECRTNCGTPKYMAPEVFAVGRGSAEGLKKYGKEADLWGLGVILYVMLTCSMPFGGEDDEDLEEEMIQIAHGKKMYADLFNCDAWETKSKEVKNMISQLLEPDMQKRLTVEAARKHRWMREEEKG</sequence>
<accession>L1JWJ0</accession>
<dbReference type="Gene3D" id="1.10.510.10">
    <property type="entry name" value="Transferase(Phosphotransferase) domain 1"/>
    <property type="match status" value="1"/>
</dbReference>
<dbReference type="InterPro" id="IPR000719">
    <property type="entry name" value="Prot_kinase_dom"/>
</dbReference>
<dbReference type="InterPro" id="IPR011009">
    <property type="entry name" value="Kinase-like_dom_sf"/>
</dbReference>
<dbReference type="InterPro" id="IPR008271">
    <property type="entry name" value="Ser/Thr_kinase_AS"/>
</dbReference>
<evidence type="ECO:0000313" key="4">
    <source>
        <dbReference type="Proteomes" id="UP000011087"/>
    </source>
</evidence>
<dbReference type="PANTHER" id="PTHR24347">
    <property type="entry name" value="SERINE/THREONINE-PROTEIN KINASE"/>
    <property type="match status" value="1"/>
</dbReference>
<dbReference type="SUPFAM" id="SSF56112">
    <property type="entry name" value="Protein kinase-like (PK-like)"/>
    <property type="match status" value="1"/>
</dbReference>
<reference evidence="2 4" key="1">
    <citation type="journal article" date="2012" name="Nature">
        <title>Algal genomes reveal evolutionary mosaicism and the fate of nucleomorphs.</title>
        <authorList>
            <consortium name="DOE Joint Genome Institute"/>
            <person name="Curtis B.A."/>
            <person name="Tanifuji G."/>
            <person name="Burki F."/>
            <person name="Gruber A."/>
            <person name="Irimia M."/>
            <person name="Maruyama S."/>
            <person name="Arias M.C."/>
            <person name="Ball S.G."/>
            <person name="Gile G.H."/>
            <person name="Hirakawa Y."/>
            <person name="Hopkins J.F."/>
            <person name="Kuo A."/>
            <person name="Rensing S.A."/>
            <person name="Schmutz J."/>
            <person name="Symeonidi A."/>
            <person name="Elias M."/>
            <person name="Eveleigh R.J."/>
            <person name="Herman E.K."/>
            <person name="Klute M.J."/>
            <person name="Nakayama T."/>
            <person name="Obornik M."/>
            <person name="Reyes-Prieto A."/>
            <person name="Armbrust E.V."/>
            <person name="Aves S.J."/>
            <person name="Beiko R.G."/>
            <person name="Coutinho P."/>
            <person name="Dacks J.B."/>
            <person name="Durnford D.G."/>
            <person name="Fast N.M."/>
            <person name="Green B.R."/>
            <person name="Grisdale C.J."/>
            <person name="Hempel F."/>
            <person name="Henrissat B."/>
            <person name="Hoppner M.P."/>
            <person name="Ishida K."/>
            <person name="Kim E."/>
            <person name="Koreny L."/>
            <person name="Kroth P.G."/>
            <person name="Liu Y."/>
            <person name="Malik S.B."/>
            <person name="Maier U.G."/>
            <person name="McRose D."/>
            <person name="Mock T."/>
            <person name="Neilson J.A."/>
            <person name="Onodera N.T."/>
            <person name="Poole A.M."/>
            <person name="Pritham E.J."/>
            <person name="Richards T.A."/>
            <person name="Rocap G."/>
            <person name="Roy S.W."/>
            <person name="Sarai C."/>
            <person name="Schaack S."/>
            <person name="Shirato S."/>
            <person name="Slamovits C.H."/>
            <person name="Spencer D.F."/>
            <person name="Suzuki S."/>
            <person name="Worden A.Z."/>
            <person name="Zauner S."/>
            <person name="Barry K."/>
            <person name="Bell C."/>
            <person name="Bharti A.K."/>
            <person name="Crow J.A."/>
            <person name="Grimwood J."/>
            <person name="Kramer R."/>
            <person name="Lindquist E."/>
            <person name="Lucas S."/>
            <person name="Salamov A."/>
            <person name="McFadden G.I."/>
            <person name="Lane C.E."/>
            <person name="Keeling P.J."/>
            <person name="Gray M.W."/>
            <person name="Grigoriev I.V."/>
            <person name="Archibald J.M."/>
        </authorList>
    </citation>
    <scope>NUCLEOTIDE SEQUENCE</scope>
    <source>
        <strain evidence="2 4">CCMP2712</strain>
    </source>
</reference>
<dbReference type="Proteomes" id="UP000011087">
    <property type="component" value="Unassembled WGS sequence"/>
</dbReference>
<evidence type="ECO:0000313" key="3">
    <source>
        <dbReference type="EnsemblProtists" id="EKX52727"/>
    </source>
</evidence>
<reference evidence="4" key="2">
    <citation type="submission" date="2012-11" db="EMBL/GenBank/DDBJ databases">
        <authorList>
            <person name="Kuo A."/>
            <person name="Curtis B.A."/>
            <person name="Tanifuji G."/>
            <person name="Burki F."/>
            <person name="Gruber A."/>
            <person name="Irimia M."/>
            <person name="Maruyama S."/>
            <person name="Arias M.C."/>
            <person name="Ball S.G."/>
            <person name="Gile G.H."/>
            <person name="Hirakawa Y."/>
            <person name="Hopkins J.F."/>
            <person name="Rensing S.A."/>
            <person name="Schmutz J."/>
            <person name="Symeonidi A."/>
            <person name="Elias M."/>
            <person name="Eveleigh R.J."/>
            <person name="Herman E.K."/>
            <person name="Klute M.J."/>
            <person name="Nakayama T."/>
            <person name="Obornik M."/>
            <person name="Reyes-Prieto A."/>
            <person name="Armbrust E.V."/>
            <person name="Aves S.J."/>
            <person name="Beiko R.G."/>
            <person name="Coutinho P."/>
            <person name="Dacks J.B."/>
            <person name="Durnford D.G."/>
            <person name="Fast N.M."/>
            <person name="Green B.R."/>
            <person name="Grisdale C."/>
            <person name="Hempe F."/>
            <person name="Henrissat B."/>
            <person name="Hoppner M.P."/>
            <person name="Ishida K.-I."/>
            <person name="Kim E."/>
            <person name="Koreny L."/>
            <person name="Kroth P.G."/>
            <person name="Liu Y."/>
            <person name="Malik S.-B."/>
            <person name="Maier U.G."/>
            <person name="McRose D."/>
            <person name="Mock T."/>
            <person name="Neilson J.A."/>
            <person name="Onodera N.T."/>
            <person name="Poole A.M."/>
            <person name="Pritham E.J."/>
            <person name="Richards T.A."/>
            <person name="Rocap G."/>
            <person name="Roy S.W."/>
            <person name="Sarai C."/>
            <person name="Schaack S."/>
            <person name="Shirato S."/>
            <person name="Slamovits C.H."/>
            <person name="Spencer D.F."/>
            <person name="Suzuki S."/>
            <person name="Worden A.Z."/>
            <person name="Zauner S."/>
            <person name="Barry K."/>
            <person name="Bell C."/>
            <person name="Bharti A.K."/>
            <person name="Crow J.A."/>
            <person name="Grimwood J."/>
            <person name="Kramer R."/>
            <person name="Lindquist E."/>
            <person name="Lucas S."/>
            <person name="Salamov A."/>
            <person name="McFadden G.I."/>
            <person name="Lane C.E."/>
            <person name="Keeling P.J."/>
            <person name="Gray M.W."/>
            <person name="Grigoriev I.V."/>
            <person name="Archibald J.M."/>
        </authorList>
    </citation>
    <scope>NUCLEOTIDE SEQUENCE</scope>
    <source>
        <strain evidence="4">CCMP2712</strain>
    </source>
</reference>
<dbReference type="PROSITE" id="PS50011">
    <property type="entry name" value="PROTEIN_KINASE_DOM"/>
    <property type="match status" value="1"/>
</dbReference>
<dbReference type="OrthoDB" id="193931at2759"/>
<dbReference type="EMBL" id="JH992972">
    <property type="protein sequence ID" value="EKX52727.1"/>
    <property type="molecule type" value="Genomic_DNA"/>
</dbReference>
<protein>
    <recommendedName>
        <fullName evidence="1">Protein kinase domain-containing protein</fullName>
    </recommendedName>
</protein>
<dbReference type="GO" id="GO:0004672">
    <property type="term" value="F:protein kinase activity"/>
    <property type="evidence" value="ECO:0007669"/>
    <property type="project" value="InterPro"/>
</dbReference>
<organism evidence="2">
    <name type="scientific">Guillardia theta (strain CCMP2712)</name>
    <name type="common">Cryptophyte</name>
    <dbReference type="NCBI Taxonomy" id="905079"/>
    <lineage>
        <taxon>Eukaryota</taxon>
        <taxon>Cryptophyceae</taxon>
        <taxon>Pyrenomonadales</taxon>
        <taxon>Geminigeraceae</taxon>
        <taxon>Guillardia</taxon>
    </lineage>
</organism>
<evidence type="ECO:0000259" key="1">
    <source>
        <dbReference type="PROSITE" id="PS50011"/>
    </source>
</evidence>
<dbReference type="KEGG" id="gtt:GUITHDRAFT_101878"/>
<dbReference type="HOGENOM" id="CLU_000288_63_0_1"/>
<reference evidence="3" key="3">
    <citation type="submission" date="2016-03" db="UniProtKB">
        <authorList>
            <consortium name="EnsemblProtists"/>
        </authorList>
    </citation>
    <scope>IDENTIFICATION</scope>
</reference>
<dbReference type="Pfam" id="PF00069">
    <property type="entry name" value="Pkinase"/>
    <property type="match status" value="1"/>
</dbReference>
<feature type="domain" description="Protein kinase" evidence="1">
    <location>
        <begin position="1"/>
        <end position="171"/>
    </location>
</feature>
<dbReference type="RefSeq" id="XP_005839707.1">
    <property type="nucleotide sequence ID" value="XM_005839650.1"/>
</dbReference>
<name>L1JWJ0_GUITC</name>
<dbReference type="PROSITE" id="PS00108">
    <property type="entry name" value="PROTEIN_KINASE_ST"/>
    <property type="match status" value="1"/>
</dbReference>
<evidence type="ECO:0000313" key="2">
    <source>
        <dbReference type="EMBL" id="EKX52727.1"/>
    </source>
</evidence>
<dbReference type="GeneID" id="17309321"/>
<dbReference type="GO" id="GO:0005524">
    <property type="term" value="F:ATP binding"/>
    <property type="evidence" value="ECO:0007669"/>
    <property type="project" value="InterPro"/>
</dbReference>
<proteinExistence type="predicted"/>
<keyword evidence="4" id="KW-1185">Reference proteome</keyword>
<dbReference type="SMART" id="SM00220">
    <property type="entry name" value="S_TKc"/>
    <property type="match status" value="1"/>
</dbReference>
<dbReference type="OMA" id="INFNIQT"/>
<dbReference type="PaxDb" id="55529-EKX52727"/>
<dbReference type="EnsemblProtists" id="EKX52727">
    <property type="protein sequence ID" value="EKX52727"/>
    <property type="gene ID" value="GUITHDRAFT_101878"/>
</dbReference>
<dbReference type="AlphaFoldDB" id="L1JWJ0"/>